<evidence type="ECO:0000259" key="1">
    <source>
        <dbReference type="Pfam" id="PF07791"/>
    </source>
</evidence>
<organism evidence="2 5">
    <name type="scientific">Myxococcus fulvus</name>
    <dbReference type="NCBI Taxonomy" id="33"/>
    <lineage>
        <taxon>Bacteria</taxon>
        <taxon>Pseudomonadati</taxon>
        <taxon>Myxococcota</taxon>
        <taxon>Myxococcia</taxon>
        <taxon>Myxococcales</taxon>
        <taxon>Cystobacterineae</taxon>
        <taxon>Myxococcaceae</taxon>
        <taxon>Myxococcus</taxon>
    </lineage>
</organism>
<evidence type="ECO:0000313" key="3">
    <source>
        <dbReference type="EMBL" id="SEU39533.1"/>
    </source>
</evidence>
<dbReference type="InterPro" id="IPR012433">
    <property type="entry name" value="Imm11"/>
</dbReference>
<dbReference type="Pfam" id="PF07791">
    <property type="entry name" value="Imm11"/>
    <property type="match status" value="1"/>
</dbReference>
<evidence type="ECO:0000313" key="4">
    <source>
        <dbReference type="Proteomes" id="UP000183760"/>
    </source>
</evidence>
<dbReference type="RefSeq" id="WP_046717199.1">
    <property type="nucleotide sequence ID" value="NZ_BJXR01000045.1"/>
</dbReference>
<name>A0A511TAP6_MYXFU</name>
<evidence type="ECO:0000313" key="5">
    <source>
        <dbReference type="Proteomes" id="UP000321514"/>
    </source>
</evidence>
<dbReference type="EMBL" id="FOIB01000014">
    <property type="protein sequence ID" value="SEU39533.1"/>
    <property type="molecule type" value="Genomic_DNA"/>
</dbReference>
<evidence type="ECO:0000313" key="2">
    <source>
        <dbReference type="EMBL" id="GEN11259.1"/>
    </source>
</evidence>
<dbReference type="Proteomes" id="UP000183760">
    <property type="component" value="Unassembled WGS sequence"/>
</dbReference>
<dbReference type="EMBL" id="BJXR01000045">
    <property type="protein sequence ID" value="GEN11259.1"/>
    <property type="molecule type" value="Genomic_DNA"/>
</dbReference>
<proteinExistence type="predicted"/>
<comment type="caution">
    <text evidence="2">The sequence shown here is derived from an EMBL/GenBank/DDBJ whole genome shotgun (WGS) entry which is preliminary data.</text>
</comment>
<dbReference type="Proteomes" id="UP000321514">
    <property type="component" value="Unassembled WGS sequence"/>
</dbReference>
<dbReference type="OrthoDB" id="5509251at2"/>
<reference evidence="3 4" key="1">
    <citation type="submission" date="2016-10" db="EMBL/GenBank/DDBJ databases">
        <authorList>
            <person name="Varghese N."/>
            <person name="Submissions S."/>
        </authorList>
    </citation>
    <scope>NUCLEOTIDE SEQUENCE [LARGE SCALE GENOMIC DNA]</scope>
    <source>
        <strain evidence="3 4">DSM 16525</strain>
    </source>
</reference>
<gene>
    <name evidence="2" type="ORF">MFU01_62960</name>
    <name evidence="3" type="ORF">SAMN05443572_114108</name>
</gene>
<dbReference type="AlphaFoldDB" id="A0A511TAP6"/>
<sequence length="188" mass="20939">MLRRFFELHDDVALPERWHLADPLGQEGPRPGDVWRYTEGLPVQVGRGLRIPVEVPGRPLDFSLAGMSVPVVHVRLAPVFLERAPGQVQLLPVGIEGQPEQYCILVATRLVDCLDEAASRVRRWEPEDGLPEKVGQYSSVRDLRVDAARVGDAVLFRVKGWPGPLIVSEDLKRALEDVKATGLQFLPV</sequence>
<reference evidence="2 5" key="2">
    <citation type="submission" date="2019-07" db="EMBL/GenBank/DDBJ databases">
        <title>Whole genome shotgun sequence of Myxococcus fulvus NBRC 100333.</title>
        <authorList>
            <person name="Hosoyama A."/>
            <person name="Uohara A."/>
            <person name="Ohji S."/>
            <person name="Ichikawa N."/>
        </authorList>
    </citation>
    <scope>NUCLEOTIDE SEQUENCE [LARGE SCALE GENOMIC DNA]</scope>
    <source>
        <strain evidence="2 5">NBRC 100333</strain>
    </source>
</reference>
<protein>
    <recommendedName>
        <fullName evidence="1">Immunity MXAN-0049 protein domain-containing protein</fullName>
    </recommendedName>
</protein>
<accession>A0A511TAP6</accession>
<dbReference type="STRING" id="1334629.MFUL124B02_42965"/>
<feature type="domain" description="Immunity MXAN-0049 protein" evidence="1">
    <location>
        <begin position="98"/>
        <end position="187"/>
    </location>
</feature>
<keyword evidence="4" id="KW-1185">Reference proteome</keyword>